<feature type="region of interest" description="Disordered" evidence="19">
    <location>
        <begin position="22"/>
        <end position="377"/>
    </location>
</feature>
<evidence type="ECO:0000256" key="8">
    <source>
        <dbReference type="ARBA" id="ARBA00007029"/>
    </source>
</evidence>
<feature type="compositionally biased region" description="Low complexity" evidence="19">
    <location>
        <begin position="62"/>
        <end position="156"/>
    </location>
</feature>
<keyword evidence="11 20" id="KW-0812">Transmembrane</keyword>
<evidence type="ECO:0000256" key="7">
    <source>
        <dbReference type="ARBA" id="ARBA00004510"/>
    </source>
</evidence>
<protein>
    <recommendedName>
        <fullName evidence="9">Podocalyxin</fullName>
    </recommendedName>
    <alternativeName>
        <fullName evidence="18">Podocalyxin-like protein 1</fullName>
    </alternativeName>
</protein>
<feature type="compositionally biased region" description="Polar residues" evidence="19">
    <location>
        <begin position="320"/>
        <end position="341"/>
    </location>
</feature>
<evidence type="ECO:0000256" key="21">
    <source>
        <dbReference type="SAM" id="SignalP"/>
    </source>
</evidence>
<reference evidence="22" key="1">
    <citation type="submission" date="2025-05" db="UniProtKB">
        <authorList>
            <consortium name="RefSeq"/>
        </authorList>
    </citation>
    <scope>NUCLEOTIDE SEQUENCE [LARGE SCALE GENOMIC DNA]</scope>
</reference>
<gene>
    <name evidence="23" type="primary">PODXL</name>
</gene>
<feature type="compositionally biased region" description="Low complexity" evidence="19">
    <location>
        <begin position="172"/>
        <end position="212"/>
    </location>
</feature>
<evidence type="ECO:0000256" key="12">
    <source>
        <dbReference type="ARBA" id="ARBA00022729"/>
    </source>
</evidence>
<evidence type="ECO:0000256" key="9">
    <source>
        <dbReference type="ARBA" id="ARBA00017371"/>
    </source>
</evidence>
<feature type="compositionally biased region" description="Low complexity" evidence="19">
    <location>
        <begin position="36"/>
        <end position="49"/>
    </location>
</feature>
<evidence type="ECO:0000256" key="14">
    <source>
        <dbReference type="ARBA" id="ARBA00022989"/>
    </source>
</evidence>
<evidence type="ECO:0000256" key="6">
    <source>
        <dbReference type="ARBA" id="ARBA00004486"/>
    </source>
</evidence>
<evidence type="ECO:0000256" key="10">
    <source>
        <dbReference type="ARBA" id="ARBA00022475"/>
    </source>
</evidence>
<dbReference type="PANTHER" id="PTHR12067:SF5">
    <property type="entry name" value="PODOCALYXIN"/>
    <property type="match status" value="1"/>
</dbReference>
<evidence type="ECO:0000256" key="1">
    <source>
        <dbReference type="ARBA" id="ARBA00004105"/>
    </source>
</evidence>
<feature type="compositionally biased region" description="Polar residues" evidence="19">
    <location>
        <begin position="231"/>
        <end position="240"/>
    </location>
</feature>
<organism evidence="22 23">
    <name type="scientific">Apteryx mantelli</name>
    <name type="common">North Island brown kiwi</name>
    <dbReference type="NCBI Taxonomy" id="2696672"/>
    <lineage>
        <taxon>Eukaryota</taxon>
        <taxon>Metazoa</taxon>
        <taxon>Chordata</taxon>
        <taxon>Craniata</taxon>
        <taxon>Vertebrata</taxon>
        <taxon>Euteleostomi</taxon>
        <taxon>Archelosauria</taxon>
        <taxon>Archosauria</taxon>
        <taxon>Dinosauria</taxon>
        <taxon>Saurischia</taxon>
        <taxon>Theropoda</taxon>
        <taxon>Coelurosauria</taxon>
        <taxon>Aves</taxon>
        <taxon>Palaeognathae</taxon>
        <taxon>Apterygiformes</taxon>
        <taxon>Apterygidae</taxon>
        <taxon>Apteryx</taxon>
    </lineage>
</organism>
<proteinExistence type="inferred from homology"/>
<keyword evidence="15 20" id="KW-0472">Membrane</keyword>
<keyword evidence="12 21" id="KW-0732">Signal</keyword>
<evidence type="ECO:0000256" key="5">
    <source>
        <dbReference type="ARBA" id="ARBA00004479"/>
    </source>
</evidence>
<feature type="compositionally biased region" description="Polar residues" evidence="19">
    <location>
        <begin position="213"/>
        <end position="224"/>
    </location>
</feature>
<dbReference type="InterPro" id="IPR013836">
    <property type="entry name" value="CD34/Podocalyxin"/>
</dbReference>
<evidence type="ECO:0000256" key="4">
    <source>
        <dbReference type="ARBA" id="ARBA00004466"/>
    </source>
</evidence>
<keyword evidence="22" id="KW-1185">Reference proteome</keyword>
<name>A0ABM4G8V0_9AVES</name>
<keyword evidence="16" id="KW-0325">Glycoprotein</keyword>
<evidence type="ECO:0000256" key="3">
    <source>
        <dbReference type="ARBA" id="ARBA00004285"/>
    </source>
</evidence>
<dbReference type="InterPro" id="IPR017403">
    <property type="entry name" value="PODXL"/>
</dbReference>
<evidence type="ECO:0000256" key="16">
    <source>
        <dbReference type="ARBA" id="ARBA00023180"/>
    </source>
</evidence>
<dbReference type="GeneID" id="106495884"/>
<dbReference type="PANTHER" id="PTHR12067">
    <property type="entry name" value="PODOCALYXIN"/>
    <property type="match status" value="1"/>
</dbReference>
<comment type="similarity">
    <text evidence="8">Belongs to the podocalyxin family.</text>
</comment>
<feature type="compositionally biased region" description="Polar residues" evidence="19">
    <location>
        <begin position="256"/>
        <end position="293"/>
    </location>
</feature>
<feature type="compositionally biased region" description="Polar residues" evidence="19">
    <location>
        <begin position="348"/>
        <end position="377"/>
    </location>
</feature>
<evidence type="ECO:0000313" key="22">
    <source>
        <dbReference type="Proteomes" id="UP001652627"/>
    </source>
</evidence>
<evidence type="ECO:0000256" key="13">
    <source>
        <dbReference type="ARBA" id="ARBA00022889"/>
    </source>
</evidence>
<comment type="subcellular location">
    <subcellularLocation>
        <location evidence="2">Apical cell membrane</location>
    </subcellularLocation>
    <subcellularLocation>
        <location evidence="6">Cell projection</location>
        <location evidence="6">Filopodium</location>
    </subcellularLocation>
    <subcellularLocation>
        <location evidence="7">Cell projection</location>
        <location evidence="7">Lamellipodium</location>
    </subcellularLocation>
    <subcellularLocation>
        <location evidence="1">Cell projection</location>
        <location evidence="1">Microvillus</location>
    </subcellularLocation>
    <subcellularLocation>
        <location evidence="4">Cell projection</location>
        <location evidence="4">Ruffle</location>
    </subcellularLocation>
    <subcellularLocation>
        <location evidence="3">Membrane raft</location>
    </subcellularLocation>
    <subcellularLocation>
        <location evidence="5">Membrane</location>
        <topology evidence="5">Single-pass type I membrane protein</topology>
    </subcellularLocation>
</comment>
<keyword evidence="10" id="KW-1003">Cell membrane</keyword>
<evidence type="ECO:0000313" key="23">
    <source>
        <dbReference type="RefSeq" id="XP_067173626.1"/>
    </source>
</evidence>
<accession>A0ABM4G8V0</accession>
<feature type="signal peptide" evidence="21">
    <location>
        <begin position="1"/>
        <end position="19"/>
    </location>
</feature>
<evidence type="ECO:0000256" key="17">
    <source>
        <dbReference type="ARBA" id="ARBA00023273"/>
    </source>
</evidence>
<evidence type="ECO:0000256" key="20">
    <source>
        <dbReference type="SAM" id="Phobius"/>
    </source>
</evidence>
<evidence type="ECO:0000256" key="15">
    <source>
        <dbReference type="ARBA" id="ARBA00023136"/>
    </source>
</evidence>
<evidence type="ECO:0000256" key="18">
    <source>
        <dbReference type="ARBA" id="ARBA00031141"/>
    </source>
</evidence>
<feature type="compositionally biased region" description="Polar residues" evidence="19">
    <location>
        <begin position="157"/>
        <end position="166"/>
    </location>
</feature>
<sequence length="596" mass="61950">MRALPLLLLLLGGCGVSVQDNSTSPMISTKPGDNKQTVTTATTSAVQSTSPKSSTGNPPSSPSVTLTTTQSSTGSPPSTTAVSPSTAPVSSTSNTPAKPPSTTAVSPSTAPVTSTSKTPAKPPSTTAVSPSTAPVTSPSNTPGKSPSTPAVSPSTTQMTSPTNQLGHPSPTPVTSPSVPQQVSPSASSGPSVAATAATSSAAQQQSSPSASSGNSLTTVATSPSVALGSHPLNQLTSPAASTGVPAATLSPGLKDQNVSSPKSVTQQPRSSTSSAVQKPASSTRPGSINTSVAPSAGSMSPTTSKTSLSLPPGSIDKVSKPTTTLTPGAGQTSLGQGSMSTKPGIADQSPTSVQPSAPTSGHQTTSSRPGHQHPNDTFQNEVICEDQVQNSWPIISLKEAKTCAEWKTLTLNGSLFKTFCSTARYAYDPSRDKCTVTLASPEPRSRRWAVRAVVHLHLDPEKVFEELKEKRDELDKLGITNVTFHDEQLEEEIKDRFSTPLIITIITLAGSLLLVAAIYGCCHQRFSHKKDQQRLTEELQTMENGYHDNPTLEVMETSSEMQEKKVNLNGELGDSWIVPLDTLMKDDLEEEEDTHL</sequence>
<feature type="transmembrane region" description="Helical" evidence="20">
    <location>
        <begin position="501"/>
        <end position="522"/>
    </location>
</feature>
<keyword evidence="17" id="KW-0966">Cell projection</keyword>
<evidence type="ECO:0000256" key="19">
    <source>
        <dbReference type="SAM" id="MobiDB-lite"/>
    </source>
</evidence>
<keyword evidence="13" id="KW-0130">Cell adhesion</keyword>
<keyword evidence="14 20" id="KW-1133">Transmembrane helix</keyword>
<evidence type="ECO:0000256" key="2">
    <source>
        <dbReference type="ARBA" id="ARBA00004221"/>
    </source>
</evidence>
<feature type="compositionally biased region" description="Low complexity" evidence="19">
    <location>
        <begin position="298"/>
        <end position="314"/>
    </location>
</feature>
<feature type="chain" id="PRO_5046652970" description="Podocalyxin" evidence="21">
    <location>
        <begin position="20"/>
        <end position="596"/>
    </location>
</feature>
<evidence type="ECO:0000256" key="11">
    <source>
        <dbReference type="ARBA" id="ARBA00022692"/>
    </source>
</evidence>
<reference evidence="23" key="2">
    <citation type="submission" date="2025-08" db="UniProtKB">
        <authorList>
            <consortium name="RefSeq"/>
        </authorList>
    </citation>
    <scope>IDENTIFICATION</scope>
    <source>
        <tissue evidence="23">Blood</tissue>
    </source>
</reference>
<dbReference type="Pfam" id="PF06365">
    <property type="entry name" value="CD34_antigen"/>
    <property type="match status" value="1"/>
</dbReference>
<dbReference type="RefSeq" id="XP_067173626.1">
    <property type="nucleotide sequence ID" value="XM_067317525.1"/>
</dbReference>
<dbReference type="Proteomes" id="UP001652627">
    <property type="component" value="Chromosome 1"/>
</dbReference>